<feature type="region of interest" description="Disordered" evidence="1">
    <location>
        <begin position="22"/>
        <end position="45"/>
    </location>
</feature>
<reference evidence="3 4" key="1">
    <citation type="journal article" date="2015" name="Stand. Genomic Sci.">
        <title>Genomic Encyclopedia of Bacterial and Archaeal Type Strains, Phase III: the genomes of soil and plant-associated and newly described type strains.</title>
        <authorList>
            <person name="Whitman W.B."/>
            <person name="Woyke T."/>
            <person name="Klenk H.P."/>
            <person name="Zhou Y."/>
            <person name="Lilburn T.G."/>
            <person name="Beck B.J."/>
            <person name="De Vos P."/>
            <person name="Vandamme P."/>
            <person name="Eisen J.A."/>
            <person name="Garrity G."/>
            <person name="Hugenholtz P."/>
            <person name="Kyrpides N.C."/>
        </authorList>
    </citation>
    <scope>NUCLEOTIDE SEQUENCE [LARGE SCALE GENOMIC DNA]</scope>
    <source>
        <strain evidence="3 4">CGMCC 1.5364</strain>
    </source>
</reference>
<dbReference type="InterPro" id="IPR011033">
    <property type="entry name" value="PRC_barrel-like_sf"/>
</dbReference>
<evidence type="ECO:0000256" key="2">
    <source>
        <dbReference type="SAM" id="SignalP"/>
    </source>
</evidence>
<evidence type="ECO:0000256" key="1">
    <source>
        <dbReference type="SAM" id="MobiDB-lite"/>
    </source>
</evidence>
<dbReference type="AlphaFoldDB" id="A0A562NB77"/>
<feature type="chain" id="PRO_5021903786" evidence="2">
    <location>
        <begin position="21"/>
        <end position="296"/>
    </location>
</feature>
<dbReference type="PRINTS" id="PR00833">
    <property type="entry name" value="POAALLERGEN"/>
</dbReference>
<gene>
    <name evidence="3" type="ORF">IQ24_03627</name>
</gene>
<protein>
    <submittedName>
        <fullName evidence="3">PRC-barrel domain protein</fullName>
    </submittedName>
</protein>
<keyword evidence="2" id="KW-0732">Signal</keyword>
<dbReference type="Gene3D" id="2.30.30.240">
    <property type="entry name" value="PRC-barrel domain"/>
    <property type="match status" value="1"/>
</dbReference>
<keyword evidence="4" id="KW-1185">Reference proteome</keyword>
<organism evidence="3 4">
    <name type="scientific">Paracoccus sulfuroxidans</name>
    <dbReference type="NCBI Taxonomy" id="384678"/>
    <lineage>
        <taxon>Bacteria</taxon>
        <taxon>Pseudomonadati</taxon>
        <taxon>Pseudomonadota</taxon>
        <taxon>Alphaproteobacteria</taxon>
        <taxon>Rhodobacterales</taxon>
        <taxon>Paracoccaceae</taxon>
        <taxon>Paracoccus</taxon>
    </lineage>
</organism>
<feature type="signal peptide" evidence="2">
    <location>
        <begin position="1"/>
        <end position="20"/>
    </location>
</feature>
<evidence type="ECO:0000313" key="4">
    <source>
        <dbReference type="Proteomes" id="UP000316225"/>
    </source>
</evidence>
<dbReference type="Proteomes" id="UP000316225">
    <property type="component" value="Unassembled WGS sequence"/>
</dbReference>
<accession>A0A562NB77</accession>
<dbReference type="SUPFAM" id="SSF50346">
    <property type="entry name" value="PRC-barrel domain"/>
    <property type="match status" value="1"/>
</dbReference>
<dbReference type="OrthoDB" id="7876889at2"/>
<name>A0A562NB77_9RHOB</name>
<dbReference type="EMBL" id="VLKU01000014">
    <property type="protein sequence ID" value="TWI29419.1"/>
    <property type="molecule type" value="Genomic_DNA"/>
</dbReference>
<sequence length="296" mass="29657">MKSILLATVASLALTGAGFAQSDATTTTPAVTPDPAASAAETAADNAVDAAKEAAKEAEKAVGEAVKAADEAVTDATKAAGDAASDAATAAEAAASDAAKAADKAATEAAKTADEVATDAATEAGNAADAAAEAASDAADSATAAASQAADDAEKAAAESLAAAEKAVEKVAPPDVKAPAISAEEPGVLSSWITSRHVWTTNQPSTTEWTDPQLTERPAEWQDIARISDIVLDDSENTVGYIADIGGFLGIGAKKVLLGRDAIHLVTIGNDSFYATNFTKEELQALPDFNEATVRK</sequence>
<proteinExistence type="predicted"/>
<dbReference type="RefSeq" id="WP_145399685.1">
    <property type="nucleotide sequence ID" value="NZ_VLKU01000014.1"/>
</dbReference>
<evidence type="ECO:0000313" key="3">
    <source>
        <dbReference type="EMBL" id="TWI29419.1"/>
    </source>
</evidence>
<comment type="caution">
    <text evidence="3">The sequence shown here is derived from an EMBL/GenBank/DDBJ whole genome shotgun (WGS) entry which is preliminary data.</text>
</comment>